<dbReference type="HOGENOM" id="CLU_005391_0_0_9"/>
<dbReference type="Pfam" id="PF00171">
    <property type="entry name" value="Aldedh"/>
    <property type="match status" value="1"/>
</dbReference>
<dbReference type="KEGG" id="pbj:VN24_13180"/>
<keyword evidence="2 4" id="KW-0560">Oxidoreductase</keyword>
<dbReference type="SUPFAM" id="SSF53720">
    <property type="entry name" value="ALDH-like"/>
    <property type="match status" value="1"/>
</dbReference>
<dbReference type="Proteomes" id="UP000032633">
    <property type="component" value="Chromosome"/>
</dbReference>
<dbReference type="InterPro" id="IPR016161">
    <property type="entry name" value="Ald_DH/histidinol_DH"/>
</dbReference>
<name>A0A0D5NJB0_9BACL</name>
<dbReference type="PROSITE" id="PS00687">
    <property type="entry name" value="ALDEHYDE_DEHYDR_GLU"/>
    <property type="match status" value="1"/>
</dbReference>
<evidence type="ECO:0000313" key="7">
    <source>
        <dbReference type="Proteomes" id="UP000032633"/>
    </source>
</evidence>
<protein>
    <submittedName>
        <fullName evidence="6">Betaine-aldehyde dehydrogenase</fullName>
    </submittedName>
</protein>
<dbReference type="Gene3D" id="3.40.309.10">
    <property type="entry name" value="Aldehyde Dehydrogenase, Chain A, domain 2"/>
    <property type="match status" value="1"/>
</dbReference>
<evidence type="ECO:0000313" key="6">
    <source>
        <dbReference type="EMBL" id="AJY75351.1"/>
    </source>
</evidence>
<accession>A0A0D5NJB0</accession>
<dbReference type="Gene3D" id="3.40.605.10">
    <property type="entry name" value="Aldehyde Dehydrogenase, Chain A, domain 1"/>
    <property type="match status" value="1"/>
</dbReference>
<feature type="active site" evidence="3">
    <location>
        <position position="247"/>
    </location>
</feature>
<reference evidence="7" key="2">
    <citation type="submission" date="2015-03" db="EMBL/GenBank/DDBJ databases">
        <title>Genome sequence of Paenibacillus beijingensis strain DSM 24997T.</title>
        <authorList>
            <person name="Kwak Y."/>
            <person name="Shin J.-H."/>
        </authorList>
    </citation>
    <scope>NUCLEOTIDE SEQUENCE [LARGE SCALE GENOMIC DNA]</scope>
    <source>
        <strain evidence="7">DSM 24997</strain>
    </source>
</reference>
<dbReference type="PANTHER" id="PTHR11699">
    <property type="entry name" value="ALDEHYDE DEHYDROGENASE-RELATED"/>
    <property type="match status" value="1"/>
</dbReference>
<dbReference type="InterPro" id="IPR029510">
    <property type="entry name" value="Ald_DH_CS_GLU"/>
</dbReference>
<comment type="similarity">
    <text evidence="1 4">Belongs to the aldehyde dehydrogenase family.</text>
</comment>
<dbReference type="OrthoDB" id="20170at2"/>
<dbReference type="InterPro" id="IPR016163">
    <property type="entry name" value="Ald_DH_C"/>
</dbReference>
<proteinExistence type="inferred from homology"/>
<dbReference type="FunFam" id="3.40.605.10:FF:000007">
    <property type="entry name" value="NAD/NADP-dependent betaine aldehyde dehydrogenase"/>
    <property type="match status" value="1"/>
</dbReference>
<evidence type="ECO:0000256" key="3">
    <source>
        <dbReference type="PROSITE-ProRule" id="PRU10007"/>
    </source>
</evidence>
<dbReference type="PATRIC" id="fig|1126833.4.peg.2872"/>
<evidence type="ECO:0000256" key="1">
    <source>
        <dbReference type="ARBA" id="ARBA00009986"/>
    </source>
</evidence>
<dbReference type="GO" id="GO:0016620">
    <property type="term" value="F:oxidoreductase activity, acting on the aldehyde or oxo group of donors, NAD or NADP as acceptor"/>
    <property type="evidence" value="ECO:0007669"/>
    <property type="project" value="InterPro"/>
</dbReference>
<dbReference type="InterPro" id="IPR015590">
    <property type="entry name" value="Aldehyde_DH_dom"/>
</dbReference>
<evidence type="ECO:0000256" key="2">
    <source>
        <dbReference type="ARBA" id="ARBA00023002"/>
    </source>
</evidence>
<organism evidence="6 7">
    <name type="scientific">Paenibacillus beijingensis</name>
    <dbReference type="NCBI Taxonomy" id="1126833"/>
    <lineage>
        <taxon>Bacteria</taxon>
        <taxon>Bacillati</taxon>
        <taxon>Bacillota</taxon>
        <taxon>Bacilli</taxon>
        <taxon>Bacillales</taxon>
        <taxon>Paenibacillaceae</taxon>
        <taxon>Paenibacillus</taxon>
    </lineage>
</organism>
<dbReference type="InterPro" id="IPR016162">
    <property type="entry name" value="Ald_DH_N"/>
</dbReference>
<dbReference type="FunFam" id="3.40.605.10:FF:000026">
    <property type="entry name" value="Aldehyde dehydrogenase, putative"/>
    <property type="match status" value="1"/>
</dbReference>
<gene>
    <name evidence="6" type="ORF">VN24_13180</name>
</gene>
<reference evidence="6 7" key="1">
    <citation type="journal article" date="2015" name="J. Biotechnol.">
        <title>Complete genome sequence of Paenibacillus beijingensis 7188(T) (=DSM 24997(T)), a novel rhizobacterium from jujube garden soil.</title>
        <authorList>
            <person name="Kwak Y."/>
            <person name="Shin J.H."/>
        </authorList>
    </citation>
    <scope>NUCLEOTIDE SEQUENCE [LARGE SCALE GENOMIC DNA]</scope>
    <source>
        <strain evidence="6 7">DSM 24997</strain>
    </source>
</reference>
<dbReference type="EMBL" id="CP011058">
    <property type="protein sequence ID" value="AJY75351.1"/>
    <property type="molecule type" value="Genomic_DNA"/>
</dbReference>
<evidence type="ECO:0000256" key="4">
    <source>
        <dbReference type="RuleBase" id="RU003345"/>
    </source>
</evidence>
<dbReference type="FunFam" id="3.40.309.10:FF:000012">
    <property type="entry name" value="Betaine aldehyde dehydrogenase"/>
    <property type="match status" value="1"/>
</dbReference>
<sequence length="490" mass="53481">MLNMYIGGRWVPSVSGETREIVNPATGETISLVAEGNAEDARLAIEAARKAFDDSEWTSVPARQRAKLLTRLAELIEANAAELAKTETANNGKPYVDAEDDAYTAANVFRYYAGLIGKPAGQAYDLPGSYEGKVVREPIGVCGQIIPWNFPLMMAAWKLAPCLAAGNTSVFKPAELTPLTAIRLFELIEEAGFPPGVANLLLGNGKTAGAELAENMDVDKIAFTGGTETGRSIMRAAASNIKKLSLELGGKSANIVFEDADLEIATDYAVFGIFLNAGQVCASGSRLLIQESIYDEFIELLVSKVRRIRVGNGMNPETEMGPLVSKSHLDKVLNYIEVGRREGATLLTGGNRLTEGELGKGYFVEPTIFTDIRSDMRIYREEIFGPVLVVQKFKDEDDAVRLANDSIYGLAGAVFTSNAEISMRVAKRVRVGIFWVNAYHPAFMEAPWGGYKQSGIGRELGTFGLEEYTEVKQIVHNLEPKPLGYYHWNK</sequence>
<dbReference type="RefSeq" id="WP_045670780.1">
    <property type="nucleotide sequence ID" value="NZ_CP011058.1"/>
</dbReference>
<keyword evidence="7" id="KW-1185">Reference proteome</keyword>
<evidence type="ECO:0000259" key="5">
    <source>
        <dbReference type="Pfam" id="PF00171"/>
    </source>
</evidence>
<feature type="domain" description="Aldehyde dehydrogenase" evidence="5">
    <location>
        <begin position="10"/>
        <end position="474"/>
    </location>
</feature>
<dbReference type="AlphaFoldDB" id="A0A0D5NJB0"/>
<dbReference type="STRING" id="1126833.VN24_13180"/>